<feature type="compositionally biased region" description="Low complexity" evidence="1">
    <location>
        <begin position="71"/>
        <end position="82"/>
    </location>
</feature>
<evidence type="ECO:0000313" key="3">
    <source>
        <dbReference type="EMBL" id="GMA91082.1"/>
    </source>
</evidence>
<keyword evidence="2" id="KW-0472">Membrane</keyword>
<feature type="transmembrane region" description="Helical" evidence="2">
    <location>
        <begin position="104"/>
        <end position="124"/>
    </location>
</feature>
<protein>
    <submittedName>
        <fullName evidence="3">Uncharacterized protein</fullName>
    </submittedName>
</protein>
<evidence type="ECO:0000256" key="2">
    <source>
        <dbReference type="SAM" id="Phobius"/>
    </source>
</evidence>
<feature type="compositionally biased region" description="Basic and acidic residues" evidence="1">
    <location>
        <begin position="52"/>
        <end position="61"/>
    </location>
</feature>
<organism evidence="3 4">
    <name type="scientific">Homoserinibacter gongjuensis</name>
    <dbReference type="NCBI Taxonomy" id="1162968"/>
    <lineage>
        <taxon>Bacteria</taxon>
        <taxon>Bacillati</taxon>
        <taxon>Actinomycetota</taxon>
        <taxon>Actinomycetes</taxon>
        <taxon>Micrococcales</taxon>
        <taxon>Microbacteriaceae</taxon>
        <taxon>Homoserinibacter</taxon>
    </lineage>
</organism>
<keyword evidence="2" id="KW-1133">Transmembrane helix</keyword>
<proteinExistence type="predicted"/>
<accession>A0ABQ6JWI9</accession>
<dbReference type="EMBL" id="BSVA01000001">
    <property type="protein sequence ID" value="GMA91082.1"/>
    <property type="molecule type" value="Genomic_DNA"/>
</dbReference>
<keyword evidence="4" id="KW-1185">Reference proteome</keyword>
<reference evidence="4" key="1">
    <citation type="journal article" date="2019" name="Int. J. Syst. Evol. Microbiol.">
        <title>The Global Catalogue of Microorganisms (GCM) 10K type strain sequencing project: providing services to taxonomists for standard genome sequencing and annotation.</title>
        <authorList>
            <consortium name="The Broad Institute Genomics Platform"/>
            <consortium name="The Broad Institute Genome Sequencing Center for Infectious Disease"/>
            <person name="Wu L."/>
            <person name="Ma J."/>
        </authorList>
    </citation>
    <scope>NUCLEOTIDE SEQUENCE [LARGE SCALE GENOMIC DNA]</scope>
    <source>
        <strain evidence="4">NBRC 108755</strain>
    </source>
</reference>
<dbReference type="Proteomes" id="UP001157069">
    <property type="component" value="Unassembled WGS sequence"/>
</dbReference>
<keyword evidence="2" id="KW-0812">Transmembrane</keyword>
<name>A0ABQ6JWI9_9MICO</name>
<comment type="caution">
    <text evidence="3">The sequence shown here is derived from an EMBL/GenBank/DDBJ whole genome shotgun (WGS) entry which is preliminary data.</text>
</comment>
<dbReference type="RefSeq" id="WP_284299227.1">
    <property type="nucleotide sequence ID" value="NZ_BSVA01000001.1"/>
</dbReference>
<evidence type="ECO:0000313" key="4">
    <source>
        <dbReference type="Proteomes" id="UP001157069"/>
    </source>
</evidence>
<gene>
    <name evidence="3" type="ORF">GCM10025869_16110</name>
</gene>
<sequence>MAEQPEIDPRYDPAFQRGYDGTVATGSRSEAAVRRTTPHVTSALQRPPAPPRAERPAEGSFDHVVGPPPGASATPETDAASAASAPPVVQVAGPALRAPWTNPFAIIVTIVGIGVLGVGVWLLQETFQMTQSETGFQTQADYWFMQWGMIAAPIFVGLGVAILVAVLIMCAVYWGRRPEPGATD</sequence>
<feature type="region of interest" description="Disordered" evidence="1">
    <location>
        <begin position="1"/>
        <end position="82"/>
    </location>
</feature>
<feature type="transmembrane region" description="Helical" evidence="2">
    <location>
        <begin position="144"/>
        <end position="174"/>
    </location>
</feature>
<evidence type="ECO:0000256" key="1">
    <source>
        <dbReference type="SAM" id="MobiDB-lite"/>
    </source>
</evidence>